<dbReference type="EMBL" id="JAPZVI010000039">
    <property type="protein sequence ID" value="MCZ8405404.1"/>
    <property type="molecule type" value="Genomic_DNA"/>
</dbReference>
<name>A0A9W5ERY6_ALCXX</name>
<evidence type="ECO:0000256" key="1">
    <source>
        <dbReference type="SAM" id="Phobius"/>
    </source>
</evidence>
<keyword evidence="1" id="KW-1133">Transmembrane helix</keyword>
<keyword evidence="1" id="KW-0812">Transmembrane</keyword>
<proteinExistence type="predicted"/>
<evidence type="ECO:0000313" key="3">
    <source>
        <dbReference type="Proteomes" id="UP001141992"/>
    </source>
</evidence>
<protein>
    <submittedName>
        <fullName evidence="2">Uncharacterized protein</fullName>
    </submittedName>
</protein>
<gene>
    <name evidence="2" type="ORF">O9570_28420</name>
</gene>
<dbReference type="Proteomes" id="UP001141992">
    <property type="component" value="Unassembled WGS sequence"/>
</dbReference>
<keyword evidence="1" id="KW-0472">Membrane</keyword>
<feature type="transmembrane region" description="Helical" evidence="1">
    <location>
        <begin position="199"/>
        <end position="220"/>
    </location>
</feature>
<comment type="caution">
    <text evidence="2">The sequence shown here is derived from an EMBL/GenBank/DDBJ whole genome shotgun (WGS) entry which is preliminary data.</text>
</comment>
<dbReference type="RefSeq" id="WP_131726738.1">
    <property type="nucleotide sequence ID" value="NZ_CABIYZ010000006.1"/>
</dbReference>
<organism evidence="2 3">
    <name type="scientific">Alcaligenes xylosoxydans xylosoxydans</name>
    <name type="common">Achromobacter xylosoxidans</name>
    <dbReference type="NCBI Taxonomy" id="85698"/>
    <lineage>
        <taxon>Bacteria</taxon>
        <taxon>Pseudomonadati</taxon>
        <taxon>Pseudomonadota</taxon>
        <taxon>Betaproteobacteria</taxon>
        <taxon>Burkholderiales</taxon>
        <taxon>Alcaligenaceae</taxon>
        <taxon>Achromobacter</taxon>
    </lineage>
</organism>
<dbReference type="AlphaFoldDB" id="A0A9W5ERY6"/>
<feature type="transmembrane region" description="Helical" evidence="1">
    <location>
        <begin position="261"/>
        <end position="280"/>
    </location>
</feature>
<accession>A0A9W5ERY6</accession>
<reference evidence="2" key="1">
    <citation type="submission" date="2022-12" db="EMBL/GenBank/DDBJ databases">
        <authorList>
            <person name="Voronina O.L."/>
            <person name="Kunda M.S."/>
            <person name="Ryzhova N."/>
            <person name="Aksenova E.I."/>
        </authorList>
    </citation>
    <scope>NUCLEOTIDE SEQUENCE</scope>
    <source>
        <strain evidence="2">SCCH136:Ach223948</strain>
    </source>
</reference>
<evidence type="ECO:0000313" key="2">
    <source>
        <dbReference type="EMBL" id="MCZ8405404.1"/>
    </source>
</evidence>
<sequence>MNNNDTKTLRVDYNNQWPATFKFPVEQRLLEHLKTLNRASPLVPAHLRHSVDNDFHMMLSALLDALDMLPLRPDRAFESVWTALDAEMFDLVERLRPPNSPSRFQVLMQHIEQKSAGNTSLASMTAFMDQVPMQSCEYVATRILEAMHQPGDHSDFFLKKVKPAMGSVLLDAFDSKYGSQWVAAADGHKRARIQRKAGAFLKLVLTGAAVNIGSLTNHILQPEERLRFFVYAVLPNVRNERFHGLNFSSYRSSAARMKTYAAGYFLLLIAYFLLLHVFLYRGFNVIDPAEVNSSVLANTQLYAEIFGSFSGD</sequence>